<dbReference type="PANTHER" id="PTHR41394:SF8">
    <property type="entry name" value="MAGNESIUM TRANSPORTER MGTE"/>
    <property type="match status" value="1"/>
</dbReference>
<evidence type="ECO:0000256" key="2">
    <source>
        <dbReference type="ARBA" id="ARBA00009749"/>
    </source>
</evidence>
<keyword evidence="8" id="KW-0129">CBS domain</keyword>
<feature type="transmembrane region" description="Helical" evidence="9">
    <location>
        <begin position="371"/>
        <end position="391"/>
    </location>
</feature>
<dbReference type="InterPro" id="IPR006667">
    <property type="entry name" value="SLC41_membr_dom"/>
</dbReference>
<dbReference type="Gene3D" id="1.25.60.10">
    <property type="entry name" value="MgtE N-terminal domain-like"/>
    <property type="match status" value="1"/>
</dbReference>
<dbReference type="Proteomes" id="UP000662873">
    <property type="component" value="Chromosome"/>
</dbReference>
<keyword evidence="7 9" id="KW-0472">Membrane</keyword>
<evidence type="ECO:0000313" key="11">
    <source>
        <dbReference type="EMBL" id="BBO24916.1"/>
    </source>
</evidence>
<comment type="function">
    <text evidence="9">Acts as a magnesium transporter.</text>
</comment>
<keyword evidence="4 9" id="KW-0812">Transmembrane</keyword>
<keyword evidence="9" id="KW-1003">Cell membrane</keyword>
<evidence type="ECO:0000256" key="7">
    <source>
        <dbReference type="ARBA" id="ARBA00023136"/>
    </source>
</evidence>
<reference evidence="11" key="1">
    <citation type="journal article" name="DNA Res.">
        <title>The physiological potential of anammox bacteria as revealed by their core genome structure.</title>
        <authorList>
            <person name="Okubo T."/>
            <person name="Toyoda A."/>
            <person name="Fukuhara K."/>
            <person name="Uchiyama I."/>
            <person name="Harigaya Y."/>
            <person name="Kuroiwa M."/>
            <person name="Suzuki T."/>
            <person name="Murakami Y."/>
            <person name="Suwa Y."/>
            <person name="Takami H."/>
        </authorList>
    </citation>
    <scope>NUCLEOTIDE SEQUENCE</scope>
    <source>
        <strain evidence="11">317325-2</strain>
    </source>
</reference>
<dbReference type="NCBIfam" id="TIGR00400">
    <property type="entry name" value="mgtE"/>
    <property type="match status" value="1"/>
</dbReference>
<evidence type="ECO:0000259" key="10">
    <source>
        <dbReference type="PROSITE" id="PS51371"/>
    </source>
</evidence>
<dbReference type="InterPro" id="IPR006669">
    <property type="entry name" value="MgtE_transporter"/>
</dbReference>
<evidence type="ECO:0000256" key="4">
    <source>
        <dbReference type="ARBA" id="ARBA00022692"/>
    </source>
</evidence>
<proteinExistence type="inferred from homology"/>
<dbReference type="CDD" id="cd04606">
    <property type="entry name" value="CBS_pair_Mg_transporter"/>
    <property type="match status" value="1"/>
</dbReference>
<dbReference type="Pfam" id="PF01769">
    <property type="entry name" value="MgtE"/>
    <property type="match status" value="1"/>
</dbReference>
<evidence type="ECO:0000256" key="6">
    <source>
        <dbReference type="ARBA" id="ARBA00022989"/>
    </source>
</evidence>
<dbReference type="SUPFAM" id="SSF54631">
    <property type="entry name" value="CBS-domain pair"/>
    <property type="match status" value="1"/>
</dbReference>
<evidence type="ECO:0000256" key="9">
    <source>
        <dbReference type="RuleBase" id="RU362011"/>
    </source>
</evidence>
<keyword evidence="6 9" id="KW-1133">Transmembrane helix</keyword>
<keyword evidence="5 9" id="KW-0460">Magnesium</keyword>
<evidence type="ECO:0000256" key="3">
    <source>
        <dbReference type="ARBA" id="ARBA00022448"/>
    </source>
</evidence>
<comment type="subcellular location">
    <subcellularLocation>
        <location evidence="9">Cell membrane</location>
        <topology evidence="9">Multi-pass membrane protein</topology>
    </subcellularLocation>
    <subcellularLocation>
        <location evidence="1">Membrane</location>
        <topology evidence="1">Multi-pass membrane protein</topology>
    </subcellularLocation>
</comment>
<dbReference type="SMART" id="SM00924">
    <property type="entry name" value="MgtE_N"/>
    <property type="match status" value="1"/>
</dbReference>
<evidence type="ECO:0000256" key="8">
    <source>
        <dbReference type="PROSITE-ProRule" id="PRU00703"/>
    </source>
</evidence>
<name>A0A809S6V6_9BACT</name>
<gene>
    <name evidence="11" type="ORF">NPRO_25110</name>
</gene>
<dbReference type="Gene3D" id="3.10.580.10">
    <property type="entry name" value="CBS-domain"/>
    <property type="match status" value="1"/>
</dbReference>
<feature type="transmembrane region" description="Helical" evidence="9">
    <location>
        <begin position="397"/>
        <end position="421"/>
    </location>
</feature>
<feature type="transmembrane region" description="Helical" evidence="9">
    <location>
        <begin position="433"/>
        <end position="453"/>
    </location>
</feature>
<dbReference type="Pfam" id="PF00571">
    <property type="entry name" value="CBS"/>
    <property type="match status" value="2"/>
</dbReference>
<dbReference type="SMART" id="SM00116">
    <property type="entry name" value="CBS"/>
    <property type="match status" value="2"/>
</dbReference>
<evidence type="ECO:0000313" key="12">
    <source>
        <dbReference type="Proteomes" id="UP000662873"/>
    </source>
</evidence>
<protein>
    <recommendedName>
        <fullName evidence="9">Magnesium transporter MgtE</fullName>
    </recommendedName>
</protein>
<dbReference type="GO" id="GO:0005886">
    <property type="term" value="C:plasma membrane"/>
    <property type="evidence" value="ECO:0007669"/>
    <property type="project" value="UniProtKB-SubCell"/>
</dbReference>
<accession>A0A809S6V6</accession>
<feature type="domain" description="CBS" evidence="10">
    <location>
        <begin position="138"/>
        <end position="200"/>
    </location>
</feature>
<dbReference type="GO" id="GO:0015095">
    <property type="term" value="F:magnesium ion transmembrane transporter activity"/>
    <property type="evidence" value="ECO:0007669"/>
    <property type="project" value="UniProtKB-UniRule"/>
</dbReference>
<dbReference type="InterPro" id="IPR046342">
    <property type="entry name" value="CBS_dom_sf"/>
</dbReference>
<dbReference type="GO" id="GO:0046872">
    <property type="term" value="F:metal ion binding"/>
    <property type="evidence" value="ECO:0007669"/>
    <property type="project" value="UniProtKB-KW"/>
</dbReference>
<dbReference type="EMBL" id="AP021858">
    <property type="protein sequence ID" value="BBO24916.1"/>
    <property type="molecule type" value="Genomic_DNA"/>
</dbReference>
<sequence>MPEEAIDLLDEARQLLDEGSTERVRERLDAVRPEDLAEVFTRLEEEQALRLLTQMSPEHAAQVLTEAPTDVSRALVKELPDDLVALYLDVLPMDDALDLEEELDPERWEALLERIPREDAQEIRRLMSYPEDSVGRLMTERFLKVTPETSVKQLLDDVKKSAEEQYETVNDVYVLSEDGKLAGVFSLVKALRASKDSKASDLMRTDVVSCRAFDSAEDAARTMARYGFYALPVLDIEGRMLGIFTGDDAQAVLREAETEDVLKLGAVTGDVEAYMSLSAWQLFKRRMPWLLILFVAETLTGSVLRHYVGKAEQAEPSTGAVVTVATLMVFVPLLIGAGGNTGSQVTTTITRALAVGEIRMRDALPVLKRELGTALLIGTVLGAVGFLRAIFGWHEGVPVSTVVGLSLIAIVIWSALVGSVLPIAAKRLGIDPAVMSAPFISTFVDATGLIIYFEIARSILHFA</sequence>
<dbReference type="InterPro" id="IPR038076">
    <property type="entry name" value="MgtE_N_sf"/>
</dbReference>
<dbReference type="AlphaFoldDB" id="A0A809S6V6"/>
<evidence type="ECO:0000256" key="1">
    <source>
        <dbReference type="ARBA" id="ARBA00004141"/>
    </source>
</evidence>
<keyword evidence="3 9" id="KW-0813">Transport</keyword>
<dbReference type="InterPro" id="IPR000644">
    <property type="entry name" value="CBS_dom"/>
</dbReference>
<dbReference type="KEGG" id="npy:NPRO_25110"/>
<keyword evidence="9" id="KW-0479">Metal-binding</keyword>
<dbReference type="PROSITE" id="PS51371">
    <property type="entry name" value="CBS"/>
    <property type="match status" value="2"/>
</dbReference>
<feature type="transmembrane region" description="Helical" evidence="9">
    <location>
        <begin position="289"/>
        <end position="308"/>
    </location>
</feature>
<evidence type="ECO:0000256" key="5">
    <source>
        <dbReference type="ARBA" id="ARBA00022842"/>
    </source>
</evidence>
<dbReference type="SUPFAM" id="SSF161093">
    <property type="entry name" value="MgtE membrane domain-like"/>
    <property type="match status" value="1"/>
</dbReference>
<organism evidence="11 12">
    <name type="scientific">Candidatus Nitrosymbiomonas proteolyticus</name>
    <dbReference type="NCBI Taxonomy" id="2608984"/>
    <lineage>
        <taxon>Bacteria</taxon>
        <taxon>Bacillati</taxon>
        <taxon>Armatimonadota</taxon>
        <taxon>Armatimonadota incertae sedis</taxon>
        <taxon>Candidatus Nitrosymbiomonas</taxon>
    </lineage>
</organism>
<dbReference type="Pfam" id="PF03448">
    <property type="entry name" value="MgtE_N"/>
    <property type="match status" value="1"/>
</dbReference>
<comment type="subunit">
    <text evidence="9">Homodimer.</text>
</comment>
<dbReference type="SUPFAM" id="SSF158791">
    <property type="entry name" value="MgtE N-terminal domain-like"/>
    <property type="match status" value="1"/>
</dbReference>
<dbReference type="InterPro" id="IPR006668">
    <property type="entry name" value="Mg_transptr_MgtE_intracell_dom"/>
</dbReference>
<dbReference type="Gene3D" id="1.10.357.20">
    <property type="entry name" value="SLC41 divalent cation transporters, integral membrane domain"/>
    <property type="match status" value="1"/>
</dbReference>
<feature type="domain" description="CBS" evidence="10">
    <location>
        <begin position="203"/>
        <end position="259"/>
    </location>
</feature>
<comment type="similarity">
    <text evidence="2 9">Belongs to the SLC41A transporter family.</text>
</comment>
<feature type="transmembrane region" description="Helical" evidence="9">
    <location>
        <begin position="320"/>
        <end position="339"/>
    </location>
</feature>
<dbReference type="PANTHER" id="PTHR41394">
    <property type="entry name" value="MAGNESIUM TRANSPORTER MGTE"/>
    <property type="match status" value="1"/>
</dbReference>
<dbReference type="InterPro" id="IPR036739">
    <property type="entry name" value="SLC41_membr_dom_sf"/>
</dbReference>